<protein>
    <submittedName>
        <fullName evidence="2">Uncharacterized protein</fullName>
    </submittedName>
</protein>
<feature type="region of interest" description="Disordered" evidence="1">
    <location>
        <begin position="90"/>
        <end position="132"/>
    </location>
</feature>
<evidence type="ECO:0000313" key="3">
    <source>
        <dbReference type="Proteomes" id="UP000886595"/>
    </source>
</evidence>
<feature type="compositionally biased region" description="Basic and acidic residues" evidence="1">
    <location>
        <begin position="109"/>
        <end position="119"/>
    </location>
</feature>
<evidence type="ECO:0000313" key="2">
    <source>
        <dbReference type="EMBL" id="KAG2306705.1"/>
    </source>
</evidence>
<sequence>MGLDMIFIDAKSTLMPATVDVNRLAAFGRHLKADSIGELTAVKSTVNDLHSEKRTCYGNDQVNISSYKAIHHFHNWLEGIQELLSRLTSNNDYDNGDDMPGGNSVLSKVKADGNGHEESSYGGTPSNGFATKKARASAASKVFKKASN</sequence>
<keyword evidence="3" id="KW-1185">Reference proteome</keyword>
<comment type="caution">
    <text evidence="2">The sequence shown here is derived from an EMBL/GenBank/DDBJ whole genome shotgun (WGS) entry which is preliminary data.</text>
</comment>
<dbReference type="EMBL" id="JAAMPC010000006">
    <property type="protein sequence ID" value="KAG2306705.1"/>
    <property type="molecule type" value="Genomic_DNA"/>
</dbReference>
<gene>
    <name evidence="2" type="ORF">Bca52824_026453</name>
</gene>
<name>A0A8X7V7X8_BRACI</name>
<reference evidence="2 3" key="1">
    <citation type="submission" date="2020-02" db="EMBL/GenBank/DDBJ databases">
        <authorList>
            <person name="Ma Q."/>
            <person name="Huang Y."/>
            <person name="Song X."/>
            <person name="Pei D."/>
        </authorList>
    </citation>
    <scope>NUCLEOTIDE SEQUENCE [LARGE SCALE GENOMIC DNA]</scope>
    <source>
        <strain evidence="2">Sxm20200214</strain>
        <tissue evidence="2">Leaf</tissue>
    </source>
</reference>
<dbReference type="AlphaFoldDB" id="A0A8X7V7X8"/>
<evidence type="ECO:0000256" key="1">
    <source>
        <dbReference type="SAM" id="MobiDB-lite"/>
    </source>
</evidence>
<organism evidence="2 3">
    <name type="scientific">Brassica carinata</name>
    <name type="common">Ethiopian mustard</name>
    <name type="synonym">Abyssinian cabbage</name>
    <dbReference type="NCBI Taxonomy" id="52824"/>
    <lineage>
        <taxon>Eukaryota</taxon>
        <taxon>Viridiplantae</taxon>
        <taxon>Streptophyta</taxon>
        <taxon>Embryophyta</taxon>
        <taxon>Tracheophyta</taxon>
        <taxon>Spermatophyta</taxon>
        <taxon>Magnoliopsida</taxon>
        <taxon>eudicotyledons</taxon>
        <taxon>Gunneridae</taxon>
        <taxon>Pentapetalae</taxon>
        <taxon>rosids</taxon>
        <taxon>malvids</taxon>
        <taxon>Brassicales</taxon>
        <taxon>Brassicaceae</taxon>
        <taxon>Brassiceae</taxon>
        <taxon>Brassica</taxon>
    </lineage>
</organism>
<proteinExistence type="predicted"/>
<dbReference type="Proteomes" id="UP000886595">
    <property type="component" value="Unassembled WGS sequence"/>
</dbReference>
<accession>A0A8X7V7X8</accession>